<dbReference type="Gene3D" id="3.30.420.40">
    <property type="match status" value="1"/>
</dbReference>
<feature type="compositionally biased region" description="Pro residues" evidence="5">
    <location>
        <begin position="280"/>
        <end position="295"/>
    </location>
</feature>
<dbReference type="PANTHER" id="PTHR42749:SF1">
    <property type="entry name" value="CELL SHAPE-DETERMINING PROTEIN MREB"/>
    <property type="match status" value="1"/>
</dbReference>
<evidence type="ECO:0000256" key="1">
    <source>
        <dbReference type="ARBA" id="ARBA00004496"/>
    </source>
</evidence>
<keyword evidence="4" id="KW-0067">ATP-binding</keyword>
<dbReference type="RefSeq" id="WP_359278593.1">
    <property type="nucleotide sequence ID" value="NZ_JBEZNA010000145.1"/>
</dbReference>
<reference evidence="6 7" key="1">
    <citation type="submission" date="2024-06" db="EMBL/GenBank/DDBJ databases">
        <title>The Natural Products Discovery Center: Release of the First 8490 Sequenced Strains for Exploring Actinobacteria Biosynthetic Diversity.</title>
        <authorList>
            <person name="Kalkreuter E."/>
            <person name="Kautsar S.A."/>
            <person name="Yang D."/>
            <person name="Bader C.D."/>
            <person name="Teijaro C.N."/>
            <person name="Fluegel L."/>
            <person name="Davis C.M."/>
            <person name="Simpson J.R."/>
            <person name="Lauterbach L."/>
            <person name="Steele A.D."/>
            <person name="Gui C."/>
            <person name="Meng S."/>
            <person name="Li G."/>
            <person name="Viehrig K."/>
            <person name="Ye F."/>
            <person name="Su P."/>
            <person name="Kiefer A.F."/>
            <person name="Nichols A."/>
            <person name="Cepeda A.J."/>
            <person name="Yan W."/>
            <person name="Fan B."/>
            <person name="Jiang Y."/>
            <person name="Adhikari A."/>
            <person name="Zheng C.-J."/>
            <person name="Schuster L."/>
            <person name="Cowan T.M."/>
            <person name="Smanski M.J."/>
            <person name="Chevrette M.G."/>
            <person name="De Carvalho L.P.S."/>
            <person name="Shen B."/>
        </authorList>
    </citation>
    <scope>NUCLEOTIDE SEQUENCE [LARGE SCALE GENOMIC DNA]</scope>
    <source>
        <strain evidence="6 7">NPDC048117</strain>
    </source>
</reference>
<comment type="caution">
    <text evidence="6">The sequence shown here is derived from an EMBL/GenBank/DDBJ whole genome shotgun (WGS) entry which is preliminary data.</text>
</comment>
<accession>A0ABV3EZR4</accession>
<evidence type="ECO:0000313" key="7">
    <source>
        <dbReference type="Proteomes" id="UP001551584"/>
    </source>
</evidence>
<evidence type="ECO:0000256" key="2">
    <source>
        <dbReference type="ARBA" id="ARBA00022490"/>
    </source>
</evidence>
<protein>
    <submittedName>
        <fullName evidence="6">Rod shape-determining protein</fullName>
    </submittedName>
</protein>
<organism evidence="6 7">
    <name type="scientific">Streptomyces chilikensis</name>
    <dbReference type="NCBI Taxonomy" id="1194079"/>
    <lineage>
        <taxon>Bacteria</taxon>
        <taxon>Bacillati</taxon>
        <taxon>Actinomycetota</taxon>
        <taxon>Actinomycetes</taxon>
        <taxon>Kitasatosporales</taxon>
        <taxon>Streptomycetaceae</taxon>
        <taxon>Streptomyces</taxon>
    </lineage>
</organism>
<keyword evidence="7" id="KW-1185">Reference proteome</keyword>
<keyword evidence="2" id="KW-0963">Cytoplasm</keyword>
<evidence type="ECO:0000313" key="6">
    <source>
        <dbReference type="EMBL" id="MEU9581708.1"/>
    </source>
</evidence>
<name>A0ABV3EZR4_9ACTN</name>
<evidence type="ECO:0000256" key="3">
    <source>
        <dbReference type="ARBA" id="ARBA00022741"/>
    </source>
</evidence>
<dbReference type="EMBL" id="JBEZNA010000145">
    <property type="protein sequence ID" value="MEU9581708.1"/>
    <property type="molecule type" value="Genomic_DNA"/>
</dbReference>
<proteinExistence type="predicted"/>
<feature type="compositionally biased region" description="Low complexity" evidence="5">
    <location>
        <begin position="296"/>
        <end position="306"/>
    </location>
</feature>
<gene>
    <name evidence="6" type="ORF">AB0D95_31355</name>
</gene>
<evidence type="ECO:0000256" key="4">
    <source>
        <dbReference type="ARBA" id="ARBA00022840"/>
    </source>
</evidence>
<comment type="subcellular location">
    <subcellularLocation>
        <location evidence="1">Cytoplasm</location>
    </subcellularLocation>
</comment>
<evidence type="ECO:0000256" key="5">
    <source>
        <dbReference type="SAM" id="MobiDB-lite"/>
    </source>
</evidence>
<dbReference type="InterPro" id="IPR043129">
    <property type="entry name" value="ATPase_NBD"/>
</dbReference>
<dbReference type="PANTHER" id="PTHR42749">
    <property type="entry name" value="CELL SHAPE-DETERMINING PROTEIN MREB"/>
    <property type="match status" value="1"/>
</dbReference>
<keyword evidence="3" id="KW-0547">Nucleotide-binding</keyword>
<dbReference type="Proteomes" id="UP001551584">
    <property type="component" value="Unassembled WGS sequence"/>
</dbReference>
<sequence>MESGGPFRRRSGAPHPASWGVALDLGSARTRVRVGGRGPVLDVPTVGLPGAARYPVRRGVIVDADGCAGMLGRLLEHRLPRTARPLVVLTAPVLDLPAYRAAARSVVEVLRPRSVLTVPGARAIAVAAGADLSRPLLVVDVGAHLTEVVLLDDGAVTDAHRVALGTGDPGAAPGGIVDAVTRMVAATLRQDDASLMPAALARGVLLAGGGALRPEITYRLTGRLHAPVHVVPAPHTAAVRGAARLLDSARLHPSTRGPGALDASGMLDASGARSRASPQRPRPAAGPPPQAPAPARPRTTGPANMA</sequence>
<dbReference type="Pfam" id="PF06723">
    <property type="entry name" value="MreB_Mbl"/>
    <property type="match status" value="2"/>
</dbReference>
<feature type="region of interest" description="Disordered" evidence="5">
    <location>
        <begin position="251"/>
        <end position="306"/>
    </location>
</feature>
<feature type="compositionally biased region" description="Low complexity" evidence="5">
    <location>
        <begin position="269"/>
        <end position="279"/>
    </location>
</feature>
<dbReference type="SUPFAM" id="SSF53067">
    <property type="entry name" value="Actin-like ATPase domain"/>
    <property type="match status" value="1"/>
</dbReference>
<dbReference type="InterPro" id="IPR056546">
    <property type="entry name" value="MreB_MamK-like"/>
</dbReference>